<keyword evidence="3" id="KW-1185">Reference proteome</keyword>
<dbReference type="Pfam" id="PF01451">
    <property type="entry name" value="LMWPc"/>
    <property type="match status" value="1"/>
</dbReference>
<dbReference type="PANTHER" id="PTHR11717">
    <property type="entry name" value="LOW MOLECULAR WEIGHT PROTEIN TYROSINE PHOSPHATASE"/>
    <property type="match status" value="1"/>
</dbReference>
<protein>
    <recommendedName>
        <fullName evidence="1">Phosphotyrosine protein phosphatase I domain-containing protein</fullName>
    </recommendedName>
</protein>
<dbReference type="SUPFAM" id="SSF52788">
    <property type="entry name" value="Phosphotyrosine protein phosphatases I"/>
    <property type="match status" value="1"/>
</dbReference>
<organism evidence="2 3">
    <name type="scientific">Propioniciclava soli</name>
    <dbReference type="NCBI Taxonomy" id="2775081"/>
    <lineage>
        <taxon>Bacteria</taxon>
        <taxon>Bacillati</taxon>
        <taxon>Actinomycetota</taxon>
        <taxon>Actinomycetes</taxon>
        <taxon>Propionibacteriales</taxon>
        <taxon>Propionibacteriaceae</taxon>
        <taxon>Propioniciclava</taxon>
    </lineage>
</organism>
<dbReference type="InterPro" id="IPR036196">
    <property type="entry name" value="Ptyr_pPase_sf"/>
</dbReference>
<dbReference type="InterPro" id="IPR023485">
    <property type="entry name" value="Ptyr_pPase"/>
</dbReference>
<evidence type="ECO:0000259" key="1">
    <source>
        <dbReference type="SMART" id="SM00226"/>
    </source>
</evidence>
<dbReference type="InterPro" id="IPR050438">
    <property type="entry name" value="LMW_PTPase"/>
</dbReference>
<dbReference type="EMBL" id="CP115965">
    <property type="protein sequence ID" value="WZW98972.1"/>
    <property type="molecule type" value="Genomic_DNA"/>
</dbReference>
<feature type="domain" description="Phosphotyrosine protein phosphatase I" evidence="1">
    <location>
        <begin position="9"/>
        <end position="188"/>
    </location>
</feature>
<reference evidence="2 3" key="1">
    <citation type="journal article" date="2023" name="Environ Microbiome">
        <title>A coral-associated actinobacterium mitigates coral bleaching under heat stress.</title>
        <authorList>
            <person name="Li J."/>
            <person name="Zou Y."/>
            <person name="Li Q."/>
            <person name="Zhang J."/>
            <person name="Bourne D.G."/>
            <person name="Lyu Y."/>
            <person name="Liu C."/>
            <person name="Zhang S."/>
        </authorList>
    </citation>
    <scope>NUCLEOTIDE SEQUENCE [LARGE SCALE GENOMIC DNA]</scope>
    <source>
        <strain evidence="2 3">SCSIO 13291</strain>
    </source>
</reference>
<dbReference type="PANTHER" id="PTHR11717:SF31">
    <property type="entry name" value="LOW MOLECULAR WEIGHT PROTEIN-TYROSINE-PHOSPHATASE ETP-RELATED"/>
    <property type="match status" value="1"/>
</dbReference>
<accession>A0ABZ3CB31</accession>
<evidence type="ECO:0000313" key="3">
    <source>
        <dbReference type="Proteomes" id="UP001434337"/>
    </source>
</evidence>
<gene>
    <name evidence="2" type="ORF">PCC79_01805</name>
</gene>
<dbReference type="Gene3D" id="3.40.50.2300">
    <property type="match status" value="1"/>
</dbReference>
<sequence>MTAERADKEHVLLVCTANVTRSPTAEYLLRTALDVEACSRLHIHSVGTKAVDGIALDPRMEPFLARDGITDTTGHRSRRLQTAHLSSATLILTMESTHRSQVVGLDRSSRSRAFTLTEFARLAAGVTGARNLTVGSLADLVRVFDRFRSSGAAAIGDESIADPHGRSRWAYRRAYRSMRDALHPVVALLNAAAPGWRESTQAPSTRIRPD</sequence>
<name>A0ABZ3CB31_9ACTN</name>
<proteinExistence type="predicted"/>
<evidence type="ECO:0000313" key="2">
    <source>
        <dbReference type="EMBL" id="WZW98972.1"/>
    </source>
</evidence>
<dbReference type="RefSeq" id="WP_342372830.1">
    <property type="nucleotide sequence ID" value="NZ_CP115965.1"/>
</dbReference>
<dbReference type="Proteomes" id="UP001434337">
    <property type="component" value="Chromosome"/>
</dbReference>
<dbReference type="SMART" id="SM00226">
    <property type="entry name" value="LMWPc"/>
    <property type="match status" value="1"/>
</dbReference>